<dbReference type="Proteomes" id="UP000318578">
    <property type="component" value="Unassembled WGS sequence"/>
</dbReference>
<dbReference type="AlphaFoldDB" id="A0A558AIM5"/>
<evidence type="ECO:0000256" key="2">
    <source>
        <dbReference type="SAM" id="Phobius"/>
    </source>
</evidence>
<evidence type="ECO:0000259" key="3">
    <source>
        <dbReference type="Pfam" id="PF02470"/>
    </source>
</evidence>
<dbReference type="InterPro" id="IPR003399">
    <property type="entry name" value="Mce/MlaD"/>
</dbReference>
<keyword evidence="5" id="KW-1185">Reference proteome</keyword>
<keyword evidence="2" id="KW-0472">Membrane</keyword>
<dbReference type="PANTHER" id="PTHR33371:SF4">
    <property type="entry name" value="INTERMEMBRANE PHOSPHOLIPID TRANSPORT SYSTEM BINDING PROTEIN MLAD"/>
    <property type="match status" value="1"/>
</dbReference>
<feature type="domain" description="Mce/MlaD" evidence="3">
    <location>
        <begin position="46"/>
        <end position="122"/>
    </location>
</feature>
<feature type="compositionally biased region" description="Polar residues" evidence="1">
    <location>
        <begin position="472"/>
        <end position="486"/>
    </location>
</feature>
<sequence length="494" mass="50835">MDRRHRESATMKHSKRWWTRMIGVVVVVAALTAGVLMWNENKDNGKTRVTAVFANASPLVAGNRVQSYGVTVGTIDAIHLEGGQAHVEILLDPDAPPLHQDVRATIKPVSLLGERYVDLDAGSAGAPLMTGTKVIPAASTSSSVDLDQVLNALDDPTSAALAALVTAAGEGVSGHGADVSAALKALGPAMTRTGELGDILNQQNDLLTQLVASASGVTKELADDNGNTLDQLVGSAEQTLSTVAGSRTAVEGMLQELPQTLDKGSRTLSTLAGVTDSTIPTLRDLRPVTGDLSRITQELHDFTDAATPALASLPQVLDKLNGMLDQARPVVDQLVPASGDLRSVAGSVRPIGNTMLTHAPGTPSELENLMTGLANWSMATSGYDGIAHYYRGVVVLSPEVVKTLVGGLVPVTPPPNPAAQPGDPNAKPGQSPAPAPEPSLLPQLLGQQPAAGSGSTSAPLPGLAGRDPADPSNATGLSRQQESSLLDTLLGGVL</sequence>
<keyword evidence="2" id="KW-1133">Transmembrane helix</keyword>
<accession>A0A558AIM5</accession>
<evidence type="ECO:0000313" key="4">
    <source>
        <dbReference type="EMBL" id="TVT24123.1"/>
    </source>
</evidence>
<comment type="caution">
    <text evidence="4">The sequence shown here is derived from an EMBL/GenBank/DDBJ whole genome shotgun (WGS) entry which is preliminary data.</text>
</comment>
<dbReference type="OrthoDB" id="5242119at2"/>
<reference evidence="4 5" key="1">
    <citation type="submission" date="2019-07" db="EMBL/GenBank/DDBJ databases">
        <title>New species of Amycolatopsis and Streptomyces.</title>
        <authorList>
            <person name="Duangmal K."/>
            <person name="Teo W.F.A."/>
            <person name="Lipun K."/>
        </authorList>
    </citation>
    <scope>NUCLEOTIDE SEQUENCE [LARGE SCALE GENOMIC DNA]</scope>
    <source>
        <strain evidence="4 5">JCM 30562</strain>
    </source>
</reference>
<feature type="transmembrane region" description="Helical" evidence="2">
    <location>
        <begin position="21"/>
        <end position="38"/>
    </location>
</feature>
<name>A0A558AIM5_9PSEU</name>
<feature type="compositionally biased region" description="Low complexity" evidence="1">
    <location>
        <begin position="419"/>
        <end position="430"/>
    </location>
</feature>
<dbReference type="Pfam" id="PF02470">
    <property type="entry name" value="MlaD"/>
    <property type="match status" value="1"/>
</dbReference>
<proteinExistence type="predicted"/>
<evidence type="ECO:0000313" key="5">
    <source>
        <dbReference type="Proteomes" id="UP000318578"/>
    </source>
</evidence>
<evidence type="ECO:0000256" key="1">
    <source>
        <dbReference type="SAM" id="MobiDB-lite"/>
    </source>
</evidence>
<feature type="region of interest" description="Disordered" evidence="1">
    <location>
        <begin position="412"/>
        <end position="494"/>
    </location>
</feature>
<protein>
    <submittedName>
        <fullName evidence="4">MCE family protein</fullName>
    </submittedName>
</protein>
<organism evidence="4 5">
    <name type="scientific">Amycolatopsis acidiphila</name>
    <dbReference type="NCBI Taxonomy" id="715473"/>
    <lineage>
        <taxon>Bacteria</taxon>
        <taxon>Bacillati</taxon>
        <taxon>Actinomycetota</taxon>
        <taxon>Actinomycetes</taxon>
        <taxon>Pseudonocardiales</taxon>
        <taxon>Pseudonocardiaceae</taxon>
        <taxon>Amycolatopsis</taxon>
    </lineage>
</organism>
<gene>
    <name evidence="4" type="ORF">FNH06_07970</name>
</gene>
<dbReference type="GO" id="GO:0005548">
    <property type="term" value="F:phospholipid transporter activity"/>
    <property type="evidence" value="ECO:0007669"/>
    <property type="project" value="TreeGrafter"/>
</dbReference>
<dbReference type="PANTHER" id="PTHR33371">
    <property type="entry name" value="INTERMEMBRANE PHOSPHOLIPID TRANSPORT SYSTEM BINDING PROTEIN MLAD-RELATED"/>
    <property type="match status" value="1"/>
</dbReference>
<dbReference type="GO" id="GO:0005543">
    <property type="term" value="F:phospholipid binding"/>
    <property type="evidence" value="ECO:0007669"/>
    <property type="project" value="TreeGrafter"/>
</dbReference>
<keyword evidence="2" id="KW-0812">Transmembrane</keyword>
<dbReference type="EMBL" id="VJZA01000008">
    <property type="protein sequence ID" value="TVT24123.1"/>
    <property type="molecule type" value="Genomic_DNA"/>
</dbReference>
<dbReference type="InterPro" id="IPR052336">
    <property type="entry name" value="MlaD_Phospholipid_Transporter"/>
</dbReference>
<feature type="compositionally biased region" description="Low complexity" evidence="1">
    <location>
        <begin position="440"/>
        <end position="452"/>
    </location>
</feature>